<evidence type="ECO:0000256" key="1">
    <source>
        <dbReference type="SAM" id="Phobius"/>
    </source>
</evidence>
<keyword evidence="1" id="KW-0472">Membrane</keyword>
<sequence length="188" mass="20831">MTVAHGFPRRRSLRYVIRGFLDVVDEESVGLVQAVFYGIGFVMFGVYALVFADKPAAVRDTMFSQTYTLWVWMCLIGPLTVLLGYYLDKVKLALPGAILRLVGDIGTWLILGAYWLSLVSDIALVRRGTLAAFIFAALLVVISLFILRDVRRMLQIERGAAVISAIRTLTEGLPAGESEQGRDTDGRK</sequence>
<feature type="transmembrane region" description="Helical" evidence="1">
    <location>
        <begin position="98"/>
        <end position="116"/>
    </location>
</feature>
<accession>A0A482JCJ3</accession>
<feature type="transmembrane region" description="Helical" evidence="1">
    <location>
        <begin position="128"/>
        <end position="147"/>
    </location>
</feature>
<evidence type="ECO:0000313" key="2">
    <source>
        <dbReference type="EMBL" id="QBP29691.1"/>
    </source>
</evidence>
<dbReference type="RefSeq" id="YP_010049703.1">
    <property type="nucleotide sequence ID" value="NC_054393.1"/>
</dbReference>
<proteinExistence type="predicted"/>
<reference evidence="2 3" key="1">
    <citation type="submission" date="2019-02" db="EMBL/GenBank/DDBJ databases">
        <authorList>
            <person name="Kanzanas C."/>
            <person name="Smith M.A."/>
            <person name="Zack K.M."/>
            <person name="Garlena R.A."/>
            <person name="Russell D.A."/>
            <person name="Pope W.H."/>
            <person name="Jacobs-Sera D."/>
            <person name="Hatfull G.F."/>
        </authorList>
    </citation>
    <scope>NUCLEOTIDE SEQUENCE [LARGE SCALE GENOMIC DNA]</scope>
</reference>
<dbReference type="KEGG" id="vg:63743023"/>
<evidence type="ECO:0000313" key="3">
    <source>
        <dbReference type="Proteomes" id="UP000294565"/>
    </source>
</evidence>
<dbReference type="GeneID" id="63743023"/>
<feature type="transmembrane region" description="Helical" evidence="1">
    <location>
        <begin position="69"/>
        <end position="86"/>
    </location>
</feature>
<dbReference type="EMBL" id="MK494099">
    <property type="protein sequence ID" value="QBP29691.1"/>
    <property type="molecule type" value="Genomic_DNA"/>
</dbReference>
<protein>
    <submittedName>
        <fullName evidence="2">Uncharacterized protein</fullName>
    </submittedName>
</protein>
<name>A0A482JCJ3_9CAUD</name>
<gene>
    <name evidence="2" type="primary">34</name>
    <name evidence="2" type="ORF">SEA_TYPHA_34</name>
</gene>
<keyword evidence="3" id="KW-1185">Reference proteome</keyword>
<organism evidence="2 3">
    <name type="scientific">Mycobacterium phage Typha</name>
    <dbReference type="NCBI Taxonomy" id="2517971"/>
    <lineage>
        <taxon>Viruses</taxon>
        <taxon>Duplodnaviria</taxon>
        <taxon>Heunggongvirae</taxon>
        <taxon>Uroviricota</taxon>
        <taxon>Caudoviricetes</taxon>
        <taxon>Typhavirus</taxon>
        <taxon>Typhavirus typha</taxon>
    </lineage>
</organism>
<feature type="transmembrane region" description="Helical" evidence="1">
    <location>
        <begin position="28"/>
        <end position="49"/>
    </location>
</feature>
<keyword evidence="1" id="KW-0812">Transmembrane</keyword>
<keyword evidence="1" id="KW-1133">Transmembrane helix</keyword>
<dbReference type="Proteomes" id="UP000294565">
    <property type="component" value="Segment"/>
</dbReference>